<evidence type="ECO:0000256" key="1">
    <source>
        <dbReference type="ARBA" id="ARBA00022737"/>
    </source>
</evidence>
<keyword evidence="5" id="KW-1185">Reference proteome</keyword>
<dbReference type="OrthoDB" id="692321at2759"/>
<dbReference type="Pfam" id="PF23559">
    <property type="entry name" value="WHD_DRP"/>
    <property type="match status" value="1"/>
</dbReference>
<dbReference type="SUPFAM" id="SSF52047">
    <property type="entry name" value="RNI-like"/>
    <property type="match status" value="1"/>
</dbReference>
<keyword evidence="1" id="KW-0677">Repeat</keyword>
<dbReference type="InterPro" id="IPR032675">
    <property type="entry name" value="LRR_dom_sf"/>
</dbReference>
<evidence type="ECO:0000313" key="5">
    <source>
        <dbReference type="Proteomes" id="UP000604825"/>
    </source>
</evidence>
<dbReference type="Gene3D" id="3.80.10.10">
    <property type="entry name" value="Ribonuclease Inhibitor"/>
    <property type="match status" value="1"/>
</dbReference>
<feature type="domain" description="Disease resistance R13L4/SHOC-2-like LRR" evidence="3">
    <location>
        <begin position="112"/>
        <end position="372"/>
    </location>
</feature>
<name>A0A811QBV4_9POAL</name>
<evidence type="ECO:0000313" key="4">
    <source>
        <dbReference type="EMBL" id="CAD6254714.1"/>
    </source>
</evidence>
<dbReference type="PANTHER" id="PTHR23155">
    <property type="entry name" value="DISEASE RESISTANCE PROTEIN RP"/>
    <property type="match status" value="1"/>
</dbReference>
<gene>
    <name evidence="4" type="ORF">NCGR_LOCUS38316</name>
</gene>
<dbReference type="InterPro" id="IPR055414">
    <property type="entry name" value="LRR_R13L4/SHOC2-like"/>
</dbReference>
<comment type="caution">
    <text evidence="4">The sequence shown here is derived from an EMBL/GenBank/DDBJ whole genome shotgun (WGS) entry which is preliminary data.</text>
</comment>
<dbReference type="Proteomes" id="UP000604825">
    <property type="component" value="Unassembled WGS sequence"/>
</dbReference>
<dbReference type="AlphaFoldDB" id="A0A811QBV4"/>
<dbReference type="EMBL" id="CAJGYO010000009">
    <property type="protein sequence ID" value="CAD6254714.1"/>
    <property type="molecule type" value="Genomic_DNA"/>
</dbReference>
<dbReference type="GO" id="GO:0098542">
    <property type="term" value="P:defense response to other organism"/>
    <property type="evidence" value="ECO:0007669"/>
    <property type="project" value="TreeGrafter"/>
</dbReference>
<proteinExistence type="predicted"/>
<dbReference type="InterPro" id="IPR044974">
    <property type="entry name" value="Disease_R_plants"/>
</dbReference>
<dbReference type="Pfam" id="PF23598">
    <property type="entry name" value="LRR_14"/>
    <property type="match status" value="1"/>
</dbReference>
<organism evidence="4 5">
    <name type="scientific">Miscanthus lutarioriparius</name>
    <dbReference type="NCBI Taxonomy" id="422564"/>
    <lineage>
        <taxon>Eukaryota</taxon>
        <taxon>Viridiplantae</taxon>
        <taxon>Streptophyta</taxon>
        <taxon>Embryophyta</taxon>
        <taxon>Tracheophyta</taxon>
        <taxon>Spermatophyta</taxon>
        <taxon>Magnoliopsida</taxon>
        <taxon>Liliopsida</taxon>
        <taxon>Poales</taxon>
        <taxon>Poaceae</taxon>
        <taxon>PACMAD clade</taxon>
        <taxon>Panicoideae</taxon>
        <taxon>Andropogonodae</taxon>
        <taxon>Andropogoneae</taxon>
        <taxon>Saccharinae</taxon>
        <taxon>Miscanthus</taxon>
    </lineage>
</organism>
<dbReference type="InterPro" id="IPR058922">
    <property type="entry name" value="WHD_DRP"/>
</dbReference>
<dbReference type="PANTHER" id="PTHR23155:SF1198">
    <property type="entry name" value="DISEASE RESISTANCE PROTEIN RGA5"/>
    <property type="match status" value="1"/>
</dbReference>
<evidence type="ECO:0000259" key="2">
    <source>
        <dbReference type="Pfam" id="PF23559"/>
    </source>
</evidence>
<feature type="domain" description="Disease resistance protein winged helix" evidence="2">
    <location>
        <begin position="3"/>
        <end position="63"/>
    </location>
</feature>
<evidence type="ECO:0000259" key="3">
    <source>
        <dbReference type="Pfam" id="PF23598"/>
    </source>
</evidence>
<protein>
    <submittedName>
        <fullName evidence="4">Uncharacterized protein</fullName>
    </submittedName>
</protein>
<reference evidence="4" key="1">
    <citation type="submission" date="2020-10" db="EMBL/GenBank/DDBJ databases">
        <authorList>
            <person name="Han B."/>
            <person name="Lu T."/>
            <person name="Zhao Q."/>
            <person name="Huang X."/>
            <person name="Zhao Y."/>
        </authorList>
    </citation>
    <scope>NUCLEOTIDE SEQUENCE</scope>
</reference>
<sequence>MWKVDLLKQWTAEGFITSTKGNEGVAESYFVELVKRGMIQPEKITHNNEVLSCTVHHMVLDLIMNKSREENFITVVDYSQTNALFFMKPRRLSLHFSCSQYATKPKDIRLSQVRSLAFFGLPKCMPSVTEFKVLRVLIIEFWGNKDDFSSLDLSRICRLVLLGYLKISGHIFVDFPSKILGLKLLETLEIFATVSTTLNRKAMEIDAKESALPNDIVHLPGLLHLSLQEGIKLPDRIGLLTSLQTLKYYDLGNNSEDCIQSLGELKNLRDLHLTCSTTLSHEHLKRNLVALASSLGRVTNLESLTLAHGAVGMTMFVEHSSAMFSASKFLQRLEVLQSTCIFSSLPEWIRKLCRLIILKIVVRVLIRSDIDIFYI</sequence>
<accession>A0A811QBV4</accession>